<dbReference type="SUPFAM" id="SSF55729">
    <property type="entry name" value="Acyl-CoA N-acyltransferases (Nat)"/>
    <property type="match status" value="1"/>
</dbReference>
<evidence type="ECO:0000313" key="3">
    <source>
        <dbReference type="Proteomes" id="UP001589776"/>
    </source>
</evidence>
<evidence type="ECO:0000259" key="1">
    <source>
        <dbReference type="PROSITE" id="PS51186"/>
    </source>
</evidence>
<proteinExistence type="predicted"/>
<dbReference type="GO" id="GO:0016746">
    <property type="term" value="F:acyltransferase activity"/>
    <property type="evidence" value="ECO:0007669"/>
    <property type="project" value="UniProtKB-KW"/>
</dbReference>
<dbReference type="Gene3D" id="3.40.630.90">
    <property type="match status" value="1"/>
</dbReference>
<dbReference type="InterPro" id="IPR016181">
    <property type="entry name" value="Acyl_CoA_acyltransferase"/>
</dbReference>
<accession>A0ABV6DKV9</accession>
<organism evidence="2 3">
    <name type="scientific">Paenibacillus chartarius</name>
    <dbReference type="NCBI Taxonomy" id="747481"/>
    <lineage>
        <taxon>Bacteria</taxon>
        <taxon>Bacillati</taxon>
        <taxon>Bacillota</taxon>
        <taxon>Bacilli</taxon>
        <taxon>Bacillales</taxon>
        <taxon>Paenibacillaceae</taxon>
        <taxon>Paenibacillus</taxon>
    </lineage>
</organism>
<feature type="domain" description="N-acetyltransferase" evidence="1">
    <location>
        <begin position="13"/>
        <end position="152"/>
    </location>
</feature>
<gene>
    <name evidence="2" type="ORF">ACFFK0_12555</name>
</gene>
<name>A0ABV6DKV9_9BACL</name>
<sequence length="295" mass="31542">MTVIETKSNRSDFIIRPLQPSDLVHLGDLQPPDWGPIGPIFRSFLSRPHCSALALDDLSGRLLGVANGSRFGSAGWVGPIIVAPAARGRGFGTALTQAVLDELTAAGCVSIALLATELGAPIYRRLGFMEAGSYSFMARSQIAAEEASVPDPAKATPAGCTVRLEPLQPSDSGTVLALDRIANGFDRSLVYEGVQLAGWAARDMHTGKLRGYYAQHAGEGPVIAVDEEAGIALLKMKLANGNVDRAVLPAGNEPGVQFLLTEGWEIKRTALRMTLGPPLKWRPQFIYHRISGFWG</sequence>
<dbReference type="EMBL" id="JBHLWN010000048">
    <property type="protein sequence ID" value="MFC0213271.1"/>
    <property type="molecule type" value="Genomic_DNA"/>
</dbReference>
<dbReference type="EC" id="2.3.1.-" evidence="2"/>
<reference evidence="2 3" key="1">
    <citation type="submission" date="2024-09" db="EMBL/GenBank/DDBJ databases">
        <authorList>
            <person name="Sun Q."/>
            <person name="Mori K."/>
        </authorList>
    </citation>
    <scope>NUCLEOTIDE SEQUENCE [LARGE SCALE GENOMIC DNA]</scope>
    <source>
        <strain evidence="2 3">CCM 7759</strain>
    </source>
</reference>
<dbReference type="CDD" id="cd04301">
    <property type="entry name" value="NAT_SF"/>
    <property type="match status" value="1"/>
</dbReference>
<dbReference type="InterPro" id="IPR000182">
    <property type="entry name" value="GNAT_dom"/>
</dbReference>
<dbReference type="RefSeq" id="WP_377470559.1">
    <property type="nucleotide sequence ID" value="NZ_JBHLWN010000048.1"/>
</dbReference>
<dbReference type="PROSITE" id="PS51186">
    <property type="entry name" value="GNAT"/>
    <property type="match status" value="1"/>
</dbReference>
<keyword evidence="2" id="KW-0012">Acyltransferase</keyword>
<keyword evidence="3" id="KW-1185">Reference proteome</keyword>
<evidence type="ECO:0000313" key="2">
    <source>
        <dbReference type="EMBL" id="MFC0213271.1"/>
    </source>
</evidence>
<dbReference type="Proteomes" id="UP001589776">
    <property type="component" value="Unassembled WGS sequence"/>
</dbReference>
<comment type="caution">
    <text evidence="2">The sequence shown here is derived from an EMBL/GenBank/DDBJ whole genome shotgun (WGS) entry which is preliminary data.</text>
</comment>
<dbReference type="Gene3D" id="3.40.630.30">
    <property type="match status" value="1"/>
</dbReference>
<dbReference type="Pfam" id="PF00583">
    <property type="entry name" value="Acetyltransf_1"/>
    <property type="match status" value="1"/>
</dbReference>
<keyword evidence="2" id="KW-0808">Transferase</keyword>
<protein>
    <submittedName>
        <fullName evidence="2">GNAT family N-acetyltransferase</fullName>
        <ecNumber evidence="2">2.3.1.-</ecNumber>
    </submittedName>
</protein>